<evidence type="ECO:0000313" key="2">
    <source>
        <dbReference type="Proteomes" id="UP001197827"/>
    </source>
</evidence>
<evidence type="ECO:0000313" key="1">
    <source>
        <dbReference type="EMBL" id="MCB8562700.1"/>
    </source>
</evidence>
<proteinExistence type="predicted"/>
<dbReference type="EMBL" id="JAJDKQ010000028">
    <property type="protein sequence ID" value="MCB8562700.1"/>
    <property type="molecule type" value="Genomic_DNA"/>
</dbReference>
<gene>
    <name evidence="1" type="ORF">LJD74_11955</name>
</gene>
<sequence>MNIDQLHEKIISTMQDKGIYDGKIDYILQKDLDNKGHQYVCYISRKTEIEELYSIIIDTTGKIHSFDVANWDFNIDDFLFKDLENDYEILEMNADTHYGVWFQIDEMREEINYTDGLQNYLSYCKKNHIDKNFMKLFYKEIDVMDLYQEKNGNYKIIASFDIGNSSVVLGYNEKSPSPYVTWKTTPDRKNGYYTGHYGVTKESAFNDYKKRCKECFNEHLNKESQKLGIKDKCNKGVER</sequence>
<organism evidence="1 2">
    <name type="scientific">Faecalibacillus intestinalis</name>
    <dbReference type="NCBI Taxonomy" id="1982626"/>
    <lineage>
        <taxon>Bacteria</taxon>
        <taxon>Bacillati</taxon>
        <taxon>Bacillota</taxon>
        <taxon>Erysipelotrichia</taxon>
        <taxon>Erysipelotrichales</taxon>
        <taxon>Coprobacillaceae</taxon>
        <taxon>Faecalibacillus</taxon>
    </lineage>
</organism>
<name>A0AAW4VGP4_9FIRM</name>
<dbReference type="RefSeq" id="WP_227408621.1">
    <property type="nucleotide sequence ID" value="NZ_JAJDKQ010000028.1"/>
</dbReference>
<protein>
    <submittedName>
        <fullName evidence="1">Uncharacterized protein</fullName>
    </submittedName>
</protein>
<comment type="caution">
    <text evidence="1">The sequence shown here is derived from an EMBL/GenBank/DDBJ whole genome shotgun (WGS) entry which is preliminary data.</text>
</comment>
<dbReference type="Proteomes" id="UP001197827">
    <property type="component" value="Unassembled WGS sequence"/>
</dbReference>
<reference evidence="1" key="1">
    <citation type="submission" date="2021-10" db="EMBL/GenBank/DDBJ databases">
        <title>Collection of gut derived symbiotic bacterial strains cultured from healthy donors.</title>
        <authorList>
            <person name="Lin H."/>
            <person name="Littmann E."/>
            <person name="Kohout C."/>
            <person name="Pamer E.G."/>
        </authorList>
    </citation>
    <scope>NUCLEOTIDE SEQUENCE</scope>
    <source>
        <strain evidence="1">DFI.5.2</strain>
    </source>
</reference>
<accession>A0AAW4VGP4</accession>
<dbReference type="AlphaFoldDB" id="A0AAW4VGP4"/>